<protein>
    <submittedName>
        <fullName evidence="1">Uncharacterized protein</fullName>
    </submittedName>
</protein>
<gene>
    <name evidence="1" type="ORF">ACH4WX_31360</name>
</gene>
<name>A0ABW7TYH6_9NOCA</name>
<dbReference type="GeneID" id="93503792"/>
<dbReference type="RefSeq" id="WP_231508579.1">
    <property type="nucleotide sequence ID" value="NZ_JBIRUQ010000014.1"/>
</dbReference>
<evidence type="ECO:0000313" key="1">
    <source>
        <dbReference type="EMBL" id="MFI1465232.1"/>
    </source>
</evidence>
<keyword evidence="2" id="KW-1185">Reference proteome</keyword>
<sequence length="134" mass="14011">MEPIEINAGAWYLRALRADERIDDRPALLEGGITDPEYVARRSAQWADESNFSWAVCDPVTAELVAEIVVAPGSGGSARISGWSRPGRSAALEAGMGAVHRFVQGALGLRLEPAEEPVGTKFASGAPAAGGPPN</sequence>
<dbReference type="Proteomes" id="UP001611263">
    <property type="component" value="Unassembled WGS sequence"/>
</dbReference>
<accession>A0ABW7TYH6</accession>
<reference evidence="1 2" key="1">
    <citation type="submission" date="2024-10" db="EMBL/GenBank/DDBJ databases">
        <title>The Natural Products Discovery Center: Release of the First 8490 Sequenced Strains for Exploring Actinobacteria Biosynthetic Diversity.</title>
        <authorList>
            <person name="Kalkreuter E."/>
            <person name="Kautsar S.A."/>
            <person name="Yang D."/>
            <person name="Bader C.D."/>
            <person name="Teijaro C.N."/>
            <person name="Fluegel L."/>
            <person name="Davis C.M."/>
            <person name="Simpson J.R."/>
            <person name="Lauterbach L."/>
            <person name="Steele A.D."/>
            <person name="Gui C."/>
            <person name="Meng S."/>
            <person name="Li G."/>
            <person name="Viehrig K."/>
            <person name="Ye F."/>
            <person name="Su P."/>
            <person name="Kiefer A.F."/>
            <person name="Nichols A."/>
            <person name="Cepeda A.J."/>
            <person name="Yan W."/>
            <person name="Fan B."/>
            <person name="Jiang Y."/>
            <person name="Adhikari A."/>
            <person name="Zheng C.-J."/>
            <person name="Schuster L."/>
            <person name="Cowan T.M."/>
            <person name="Smanski M.J."/>
            <person name="Chevrette M.G."/>
            <person name="De Carvalho L.P.S."/>
            <person name="Shen B."/>
        </authorList>
    </citation>
    <scope>NUCLEOTIDE SEQUENCE [LARGE SCALE GENOMIC DNA]</scope>
    <source>
        <strain evidence="1 2">NPDC020568</strain>
    </source>
</reference>
<dbReference type="EMBL" id="JBIRUQ010000014">
    <property type="protein sequence ID" value="MFI1465232.1"/>
    <property type="molecule type" value="Genomic_DNA"/>
</dbReference>
<evidence type="ECO:0000313" key="2">
    <source>
        <dbReference type="Proteomes" id="UP001611263"/>
    </source>
</evidence>
<proteinExistence type="predicted"/>
<organism evidence="1 2">
    <name type="scientific">Nocardia carnea</name>
    <dbReference type="NCBI Taxonomy" id="37328"/>
    <lineage>
        <taxon>Bacteria</taxon>
        <taxon>Bacillati</taxon>
        <taxon>Actinomycetota</taxon>
        <taxon>Actinomycetes</taxon>
        <taxon>Mycobacteriales</taxon>
        <taxon>Nocardiaceae</taxon>
        <taxon>Nocardia</taxon>
    </lineage>
</organism>
<comment type="caution">
    <text evidence="1">The sequence shown here is derived from an EMBL/GenBank/DDBJ whole genome shotgun (WGS) entry which is preliminary data.</text>
</comment>